<dbReference type="SUPFAM" id="SSF55073">
    <property type="entry name" value="Nucleotide cyclase"/>
    <property type="match status" value="1"/>
</dbReference>
<dbReference type="InterPro" id="IPR029787">
    <property type="entry name" value="Nucleotide_cyclase"/>
</dbReference>
<protein>
    <submittedName>
        <fullName evidence="4">Diguanylate cyclase (GGDEF)-like protein</fullName>
    </submittedName>
</protein>
<feature type="transmembrane region" description="Helical" evidence="1">
    <location>
        <begin position="32"/>
        <end position="50"/>
    </location>
</feature>
<dbReference type="NCBIfam" id="TIGR00254">
    <property type="entry name" value="GGDEF"/>
    <property type="match status" value="1"/>
</dbReference>
<dbReference type="SUPFAM" id="SSF141868">
    <property type="entry name" value="EAL domain-like"/>
    <property type="match status" value="1"/>
</dbReference>
<dbReference type="AlphaFoldDB" id="A0A7X0DB72"/>
<name>A0A7X0DB72_9HYPH</name>
<dbReference type="PANTHER" id="PTHR44757:SF2">
    <property type="entry name" value="BIOFILM ARCHITECTURE MAINTENANCE PROTEIN MBAA"/>
    <property type="match status" value="1"/>
</dbReference>
<keyword evidence="5" id="KW-1185">Reference proteome</keyword>
<evidence type="ECO:0000313" key="5">
    <source>
        <dbReference type="Proteomes" id="UP000535501"/>
    </source>
</evidence>
<dbReference type="CDD" id="cd01949">
    <property type="entry name" value="GGDEF"/>
    <property type="match status" value="1"/>
</dbReference>
<dbReference type="SMART" id="SM00052">
    <property type="entry name" value="EAL"/>
    <property type="match status" value="1"/>
</dbReference>
<dbReference type="CDD" id="cd01948">
    <property type="entry name" value="EAL"/>
    <property type="match status" value="1"/>
</dbReference>
<feature type="transmembrane region" description="Helical" evidence="1">
    <location>
        <begin position="56"/>
        <end position="75"/>
    </location>
</feature>
<dbReference type="InterPro" id="IPR001633">
    <property type="entry name" value="EAL_dom"/>
</dbReference>
<evidence type="ECO:0000256" key="1">
    <source>
        <dbReference type="SAM" id="Phobius"/>
    </source>
</evidence>
<feature type="transmembrane region" description="Helical" evidence="1">
    <location>
        <begin position="172"/>
        <end position="190"/>
    </location>
</feature>
<proteinExistence type="predicted"/>
<dbReference type="InterPro" id="IPR035919">
    <property type="entry name" value="EAL_sf"/>
</dbReference>
<dbReference type="Proteomes" id="UP000535501">
    <property type="component" value="Unassembled WGS sequence"/>
</dbReference>
<dbReference type="Pfam" id="PF00563">
    <property type="entry name" value="EAL"/>
    <property type="match status" value="1"/>
</dbReference>
<gene>
    <name evidence="4" type="ORF">HNQ75_000238</name>
</gene>
<dbReference type="InterPro" id="IPR000160">
    <property type="entry name" value="GGDEF_dom"/>
</dbReference>
<evidence type="ECO:0000259" key="2">
    <source>
        <dbReference type="PROSITE" id="PS50883"/>
    </source>
</evidence>
<dbReference type="Gene3D" id="3.20.20.450">
    <property type="entry name" value="EAL domain"/>
    <property type="match status" value="1"/>
</dbReference>
<dbReference type="RefSeq" id="WP_077549458.1">
    <property type="nucleotide sequence ID" value="NZ_JACHEJ010000001.1"/>
</dbReference>
<dbReference type="PROSITE" id="PS50887">
    <property type="entry name" value="GGDEF"/>
    <property type="match status" value="1"/>
</dbReference>
<feature type="domain" description="EAL" evidence="2">
    <location>
        <begin position="397"/>
        <end position="646"/>
    </location>
</feature>
<evidence type="ECO:0000259" key="3">
    <source>
        <dbReference type="PROSITE" id="PS50887"/>
    </source>
</evidence>
<keyword evidence="1" id="KW-0472">Membrane</keyword>
<dbReference type="InterPro" id="IPR052155">
    <property type="entry name" value="Biofilm_reg_signaling"/>
</dbReference>
<comment type="caution">
    <text evidence="4">The sequence shown here is derived from an EMBL/GenBank/DDBJ whole genome shotgun (WGS) entry which is preliminary data.</text>
</comment>
<dbReference type="Pfam" id="PF00990">
    <property type="entry name" value="GGDEF"/>
    <property type="match status" value="1"/>
</dbReference>
<accession>A0A7X0DB72</accession>
<keyword evidence="1" id="KW-1133">Transmembrane helix</keyword>
<keyword evidence="1" id="KW-0812">Transmembrane</keyword>
<feature type="transmembrane region" description="Helical" evidence="1">
    <location>
        <begin position="96"/>
        <end position="119"/>
    </location>
</feature>
<dbReference type="SMART" id="SM00267">
    <property type="entry name" value="GGDEF"/>
    <property type="match status" value="1"/>
</dbReference>
<sequence length="655" mass="72100">MQFLRKVIAFFDTSSDSLEFRRAQYAELSRQVPLMYGIVVINMVMLALTHVDKAPAVLTIWLPAAFVVICVLRAIKMMRARKRIPTDEVIERSLRTVVWLACTLGVAISVWSLLLFGYGDAYARSQNTFFTGITIIAVITCLRPLKQVAPAIFMLVVIPTIVFLGIQEHEVFRAIALNMLLVMGGMMVVMQRSHSDFRQRVEKEIELAAQHRQLQSLNGTICQMANEDALTGLANRRCFFERLEQQITASASGNEPFAVGILDLDGFKPVNDIFGHSVGDRLLQEVASRLSSSLPESALLARLGGDEFALILPAPGSDEELQKTCREALDALVPAFVFEEGSVTVSATCGLSRFPEAGGTAGELYEKADLALYYLKQNDRGAVTIFSDLHAEENRQAAAVAHRLRAVESEDAFHLEYQPIVDRDGRAIGFEALARWDDAVLGRVSPDVFIRAAEQAGTIGKITMPLFRKALQAARAWPDDVKLSFNLSARDVCSPKTMTALLEEIDKAGIDHGRLILEVTESAIMQDFSRATLALQAARAKGVCVALDDFGTGYSSLSYVRRLPIDRIKLDRSFTLDIERERVARDIVATMASLCHSLDLECIVEGVETVTQMQILAAAGVSGYQGYLFSRPMPEEAVGSYLAGQAGRARRPQAV</sequence>
<evidence type="ECO:0000313" key="4">
    <source>
        <dbReference type="EMBL" id="MBB6178295.1"/>
    </source>
</evidence>
<dbReference type="EMBL" id="JACHEJ010000001">
    <property type="protein sequence ID" value="MBB6178295.1"/>
    <property type="molecule type" value="Genomic_DNA"/>
</dbReference>
<dbReference type="InterPro" id="IPR043128">
    <property type="entry name" value="Rev_trsase/Diguanyl_cyclase"/>
</dbReference>
<dbReference type="PROSITE" id="PS50883">
    <property type="entry name" value="EAL"/>
    <property type="match status" value="1"/>
</dbReference>
<dbReference type="PANTHER" id="PTHR44757">
    <property type="entry name" value="DIGUANYLATE CYCLASE DGCP"/>
    <property type="match status" value="1"/>
</dbReference>
<feature type="domain" description="GGDEF" evidence="3">
    <location>
        <begin position="255"/>
        <end position="388"/>
    </location>
</feature>
<organism evidence="4 5">
    <name type="scientific">Pseudorhizobium flavum</name>
    <dbReference type="NCBI Taxonomy" id="1335061"/>
    <lineage>
        <taxon>Bacteria</taxon>
        <taxon>Pseudomonadati</taxon>
        <taxon>Pseudomonadota</taxon>
        <taxon>Alphaproteobacteria</taxon>
        <taxon>Hyphomicrobiales</taxon>
        <taxon>Rhizobiaceae</taxon>
        <taxon>Rhizobium/Agrobacterium group</taxon>
        <taxon>Pseudorhizobium</taxon>
    </lineage>
</organism>
<dbReference type="Gene3D" id="3.30.70.270">
    <property type="match status" value="1"/>
</dbReference>
<reference evidence="4 5" key="1">
    <citation type="submission" date="2020-08" db="EMBL/GenBank/DDBJ databases">
        <title>Genomic Encyclopedia of Type Strains, Phase IV (KMG-IV): sequencing the most valuable type-strain genomes for metagenomic binning, comparative biology and taxonomic classification.</title>
        <authorList>
            <person name="Goeker M."/>
        </authorList>
    </citation>
    <scope>NUCLEOTIDE SEQUENCE [LARGE SCALE GENOMIC DNA]</scope>
    <source>
        <strain evidence="4 5">DSM 102134</strain>
    </source>
</reference>
<feature type="transmembrane region" description="Helical" evidence="1">
    <location>
        <begin position="149"/>
        <end position="166"/>
    </location>
</feature>